<gene>
    <name evidence="2" type="ORF">SAMN05444365_101525</name>
</gene>
<proteinExistence type="predicted"/>
<feature type="compositionally biased region" description="Basic and acidic residues" evidence="1">
    <location>
        <begin position="245"/>
        <end position="262"/>
    </location>
</feature>
<dbReference type="AlphaFoldDB" id="A0A1H3GTA7"/>
<feature type="region of interest" description="Disordered" evidence="1">
    <location>
        <begin position="121"/>
        <end position="280"/>
    </location>
</feature>
<organism evidence="2 3">
    <name type="scientific">Micromonospora pattaloongensis</name>
    <dbReference type="NCBI Taxonomy" id="405436"/>
    <lineage>
        <taxon>Bacteria</taxon>
        <taxon>Bacillati</taxon>
        <taxon>Actinomycetota</taxon>
        <taxon>Actinomycetes</taxon>
        <taxon>Micromonosporales</taxon>
        <taxon>Micromonosporaceae</taxon>
        <taxon>Micromonospora</taxon>
    </lineage>
</organism>
<evidence type="ECO:0000256" key="1">
    <source>
        <dbReference type="SAM" id="MobiDB-lite"/>
    </source>
</evidence>
<dbReference type="EMBL" id="FNPH01000001">
    <property type="protein sequence ID" value="SDY05714.1"/>
    <property type="molecule type" value="Genomic_DNA"/>
</dbReference>
<feature type="compositionally biased region" description="Low complexity" evidence="1">
    <location>
        <begin position="163"/>
        <end position="207"/>
    </location>
</feature>
<keyword evidence="3" id="KW-1185">Reference proteome</keyword>
<accession>A0A1H3GTA7</accession>
<dbReference type="Proteomes" id="UP000242415">
    <property type="component" value="Unassembled WGS sequence"/>
</dbReference>
<dbReference type="NCBIfam" id="TIGR03544">
    <property type="entry name" value="DivI1A_domain"/>
    <property type="match status" value="1"/>
</dbReference>
<sequence length="280" mass="28003">MGQLLLLLVVALTVAAVVFGVTVLVTGGDPGLVPAEPDGKAVPLPATRPLVENDVARVRFDTAVRGYRMAQVDQAMRRAAYDIGYKDELIGVLEAEVAALREGRVAEADVLRRAREAALAPVAQKPDPATDGAAGAEEEQASATEAAAAPIGPAEAATERANADVPDPTGDPTPAATETASTDAPPTAAEAGGPAPAVTVPADAPVGGDRSAAAANGSTVPSLRGDLPAEPAVDEGGIDSVTRAETPEDGRVGRPGPDRTEGDAAAPAVTPSGDAPAERR</sequence>
<dbReference type="STRING" id="405436.SAMN05444365_101525"/>
<name>A0A1H3GTA7_9ACTN</name>
<evidence type="ECO:0000313" key="2">
    <source>
        <dbReference type="EMBL" id="SDY05714.1"/>
    </source>
</evidence>
<reference evidence="3" key="1">
    <citation type="submission" date="2016-10" db="EMBL/GenBank/DDBJ databases">
        <authorList>
            <person name="Varghese N."/>
            <person name="Submissions S."/>
        </authorList>
    </citation>
    <scope>NUCLEOTIDE SEQUENCE [LARGE SCALE GENOMIC DNA]</scope>
    <source>
        <strain evidence="3">DSM 45245</strain>
    </source>
</reference>
<feature type="compositionally biased region" description="Low complexity" evidence="1">
    <location>
        <begin position="129"/>
        <end position="156"/>
    </location>
</feature>
<dbReference type="InterPro" id="IPR019933">
    <property type="entry name" value="DivIVA_domain"/>
</dbReference>
<protein>
    <submittedName>
        <fullName evidence="2">DivIVA domain-containing protein</fullName>
    </submittedName>
</protein>
<evidence type="ECO:0000313" key="3">
    <source>
        <dbReference type="Proteomes" id="UP000242415"/>
    </source>
</evidence>